<evidence type="ECO:0008006" key="2">
    <source>
        <dbReference type="Google" id="ProtNLM"/>
    </source>
</evidence>
<sequence length="218" mass="25168">MNPLLIPNNSKVRTNETHAKHVDFIKNNNNYDTLLIGDSLLENIKDNNEWLNCSVGGDGVEHLLYRMFYINESLVSVLDNFKTIKNIVILIGTNNTQKKNYGKNIYDGIINIVNNIKKINNKIRIIVLGIPPRTKFGSDNKIRTKIVKIITLNTITCNNLLSQNKDDFEYYDISNDFATITNNMYYINKEYYVDDVHFSDLGYSNLIPRIKNIINNNN</sequence>
<dbReference type="SUPFAM" id="SSF52266">
    <property type="entry name" value="SGNH hydrolase"/>
    <property type="match status" value="1"/>
</dbReference>
<protein>
    <recommendedName>
        <fullName evidence="2">SGNH hydrolase-type esterase domain-containing protein</fullName>
    </recommendedName>
</protein>
<accession>A0A1V0SF76</accession>
<gene>
    <name evidence="1" type="ORF">Hokovirus_1_249</name>
</gene>
<dbReference type="InterPro" id="IPR036514">
    <property type="entry name" value="SGNH_hydro_sf"/>
</dbReference>
<name>A0A1V0SF76_9VIRU</name>
<dbReference type="EMBL" id="KY684103">
    <property type="protein sequence ID" value="ARF10370.1"/>
    <property type="molecule type" value="Genomic_DNA"/>
</dbReference>
<evidence type="ECO:0000313" key="1">
    <source>
        <dbReference type="EMBL" id="ARF10370.1"/>
    </source>
</evidence>
<dbReference type="Gene3D" id="3.40.50.1110">
    <property type="entry name" value="SGNH hydrolase"/>
    <property type="match status" value="1"/>
</dbReference>
<organism evidence="1">
    <name type="scientific">Hokovirus HKV1</name>
    <dbReference type="NCBI Taxonomy" id="1977638"/>
    <lineage>
        <taxon>Viruses</taxon>
        <taxon>Varidnaviria</taxon>
        <taxon>Bamfordvirae</taxon>
        <taxon>Nucleocytoviricota</taxon>
        <taxon>Megaviricetes</taxon>
        <taxon>Imitervirales</taxon>
        <taxon>Mimiviridae</taxon>
        <taxon>Klosneuvirinae</taxon>
        <taxon>Hokovirus</taxon>
    </lineage>
</organism>
<reference evidence="1" key="1">
    <citation type="journal article" date="2017" name="Science">
        <title>Giant viruses with an expanded complement of translation system components.</title>
        <authorList>
            <person name="Schulz F."/>
            <person name="Yutin N."/>
            <person name="Ivanova N.N."/>
            <person name="Ortega D.R."/>
            <person name="Lee T.K."/>
            <person name="Vierheilig J."/>
            <person name="Daims H."/>
            <person name="Horn M."/>
            <person name="Wagner M."/>
            <person name="Jensen G.J."/>
            <person name="Kyrpides N.C."/>
            <person name="Koonin E.V."/>
            <person name="Woyke T."/>
        </authorList>
    </citation>
    <scope>NUCLEOTIDE SEQUENCE</scope>
    <source>
        <strain evidence="1">HKV1</strain>
    </source>
</reference>
<proteinExistence type="predicted"/>